<name>A0AAW2WDA8_9LAMI</name>
<reference evidence="1" key="1">
    <citation type="submission" date="2020-06" db="EMBL/GenBank/DDBJ databases">
        <authorList>
            <person name="Li T."/>
            <person name="Hu X."/>
            <person name="Zhang T."/>
            <person name="Song X."/>
            <person name="Zhang H."/>
            <person name="Dai N."/>
            <person name="Sheng W."/>
            <person name="Hou X."/>
            <person name="Wei L."/>
        </authorList>
    </citation>
    <scope>NUCLEOTIDE SEQUENCE</scope>
    <source>
        <strain evidence="1">KEN1</strain>
        <tissue evidence="1">Leaf</tissue>
    </source>
</reference>
<accession>A0AAW2WDA8</accession>
<protein>
    <recommendedName>
        <fullName evidence="2">Retrotransposon gag domain-containing protein</fullName>
    </recommendedName>
</protein>
<organism evidence="1">
    <name type="scientific">Sesamum latifolium</name>
    <dbReference type="NCBI Taxonomy" id="2727402"/>
    <lineage>
        <taxon>Eukaryota</taxon>
        <taxon>Viridiplantae</taxon>
        <taxon>Streptophyta</taxon>
        <taxon>Embryophyta</taxon>
        <taxon>Tracheophyta</taxon>
        <taxon>Spermatophyta</taxon>
        <taxon>Magnoliopsida</taxon>
        <taxon>eudicotyledons</taxon>
        <taxon>Gunneridae</taxon>
        <taxon>Pentapetalae</taxon>
        <taxon>asterids</taxon>
        <taxon>lamiids</taxon>
        <taxon>Lamiales</taxon>
        <taxon>Pedaliaceae</taxon>
        <taxon>Sesamum</taxon>
    </lineage>
</organism>
<dbReference type="AlphaFoldDB" id="A0AAW2WDA8"/>
<evidence type="ECO:0008006" key="2">
    <source>
        <dbReference type="Google" id="ProtNLM"/>
    </source>
</evidence>
<comment type="caution">
    <text evidence="1">The sequence shown here is derived from an EMBL/GenBank/DDBJ whole genome shotgun (WGS) entry which is preliminary data.</text>
</comment>
<gene>
    <name evidence="1" type="ORF">Slati_2409500</name>
</gene>
<dbReference type="PANTHER" id="PTHR34222:SF99">
    <property type="entry name" value="PROTEIN, PUTATIVE-RELATED"/>
    <property type="match status" value="1"/>
</dbReference>
<reference evidence="1" key="2">
    <citation type="journal article" date="2024" name="Plant">
        <title>Genomic evolution and insights into agronomic trait innovations of Sesamum species.</title>
        <authorList>
            <person name="Miao H."/>
            <person name="Wang L."/>
            <person name="Qu L."/>
            <person name="Liu H."/>
            <person name="Sun Y."/>
            <person name="Le M."/>
            <person name="Wang Q."/>
            <person name="Wei S."/>
            <person name="Zheng Y."/>
            <person name="Lin W."/>
            <person name="Duan Y."/>
            <person name="Cao H."/>
            <person name="Xiong S."/>
            <person name="Wang X."/>
            <person name="Wei L."/>
            <person name="Li C."/>
            <person name="Ma Q."/>
            <person name="Ju M."/>
            <person name="Zhao R."/>
            <person name="Li G."/>
            <person name="Mu C."/>
            <person name="Tian Q."/>
            <person name="Mei H."/>
            <person name="Zhang T."/>
            <person name="Gao T."/>
            <person name="Zhang H."/>
        </authorList>
    </citation>
    <scope>NUCLEOTIDE SEQUENCE</scope>
    <source>
        <strain evidence="1">KEN1</strain>
    </source>
</reference>
<evidence type="ECO:0000313" key="1">
    <source>
        <dbReference type="EMBL" id="KAL0439265.1"/>
    </source>
</evidence>
<dbReference type="EMBL" id="JACGWN010000008">
    <property type="protein sequence ID" value="KAL0439265.1"/>
    <property type="molecule type" value="Genomic_DNA"/>
</dbReference>
<sequence>MDLEFHQQEYRRSLVYIISAKDLWLKLESRFGESNRPLLYQINRKISILTQGDTSVVVYCTKLKKLWDELACLNPLPICSSSPSRELVEQIMSSQLIQLFMGLSTAYEHVRNQILLLEPLPTVGKAYSMVLRVEKQKEVHGDLPGNLLTEAMNVKGKQNFRRGIKDKRNQYCDHCKRTDHLLIIDNY</sequence>
<dbReference type="PANTHER" id="PTHR34222">
    <property type="entry name" value="GAG_PRE-INTEGRS DOMAIN-CONTAINING PROTEIN"/>
    <property type="match status" value="1"/>
</dbReference>
<proteinExistence type="predicted"/>